<evidence type="ECO:0000313" key="4">
    <source>
        <dbReference type="Proteomes" id="UP000054388"/>
    </source>
</evidence>
<evidence type="ECO:0000259" key="2">
    <source>
        <dbReference type="PROSITE" id="PS50943"/>
    </source>
</evidence>
<dbReference type="InterPro" id="IPR001387">
    <property type="entry name" value="Cro/C1-type_HTH"/>
</dbReference>
<dbReference type="Proteomes" id="UP000054388">
    <property type="component" value="Unassembled WGS sequence"/>
</dbReference>
<dbReference type="EMBL" id="LMAI01000004">
    <property type="protein sequence ID" value="KUJ56541.1"/>
    <property type="molecule type" value="Genomic_DNA"/>
</dbReference>
<keyword evidence="1" id="KW-0175">Coiled coil</keyword>
<feature type="domain" description="HTH cro/C1-type" evidence="2">
    <location>
        <begin position="6"/>
        <end position="60"/>
    </location>
</feature>
<dbReference type="InterPro" id="IPR010982">
    <property type="entry name" value="Lambda_DNA-bd_dom_sf"/>
</dbReference>
<organism evidence="3 4">
    <name type="scientific">Chryseobacterium aquaticum subsp. greenlandense</name>
    <dbReference type="NCBI Taxonomy" id="345663"/>
    <lineage>
        <taxon>Bacteria</taxon>
        <taxon>Pseudomonadati</taxon>
        <taxon>Bacteroidota</taxon>
        <taxon>Flavobacteriia</taxon>
        <taxon>Flavobacteriales</taxon>
        <taxon>Weeksellaceae</taxon>
        <taxon>Chryseobacterium group</taxon>
        <taxon>Chryseobacterium</taxon>
    </lineage>
</organism>
<dbReference type="SMART" id="SM00530">
    <property type="entry name" value="HTH_XRE"/>
    <property type="match status" value="1"/>
</dbReference>
<dbReference type="CDD" id="cd00093">
    <property type="entry name" value="HTH_XRE"/>
    <property type="match status" value="1"/>
</dbReference>
<comment type="caution">
    <text evidence="3">The sequence shown here is derived from an EMBL/GenBank/DDBJ whole genome shotgun (WGS) entry which is preliminary data.</text>
</comment>
<name>A0A101CHV2_9FLAO</name>
<protein>
    <recommendedName>
        <fullName evidence="2">HTH cro/C1-type domain-containing protein</fullName>
    </recommendedName>
</protein>
<sequence>MLKEKLKQTRINKKFSQQDMAKHLNISQPHYLRKEKGEIEIRDEEWERMAKLLDVEVDDIKETDNEKSINQNFENVTDITNSYIGSHNVYCNIPEYILQNQQEYIGILKKEIEDLKAKIAEIENKLK</sequence>
<dbReference type="GO" id="GO:0003677">
    <property type="term" value="F:DNA binding"/>
    <property type="evidence" value="ECO:0007669"/>
    <property type="project" value="InterPro"/>
</dbReference>
<dbReference type="AlphaFoldDB" id="A0A101CHV2"/>
<evidence type="ECO:0000313" key="3">
    <source>
        <dbReference type="EMBL" id="KUJ56541.1"/>
    </source>
</evidence>
<dbReference type="Gene3D" id="1.10.260.40">
    <property type="entry name" value="lambda repressor-like DNA-binding domains"/>
    <property type="match status" value="1"/>
</dbReference>
<reference evidence="3 4" key="1">
    <citation type="submission" date="2015-10" db="EMBL/GenBank/DDBJ databases">
        <title>Genome sequence of Chryseobacterium greenlandense.</title>
        <authorList>
            <person name="Newman J."/>
            <person name="Fischer K."/>
            <person name="Miller J."/>
        </authorList>
    </citation>
    <scope>NUCLEOTIDE SEQUENCE [LARGE SCALE GENOMIC DNA]</scope>
    <source>
        <strain evidence="3 4">UMB34</strain>
    </source>
</reference>
<dbReference type="PROSITE" id="PS50943">
    <property type="entry name" value="HTH_CROC1"/>
    <property type="match status" value="1"/>
</dbReference>
<dbReference type="Pfam" id="PF01381">
    <property type="entry name" value="HTH_3"/>
    <property type="match status" value="1"/>
</dbReference>
<dbReference type="RefSeq" id="WP_059136493.1">
    <property type="nucleotide sequence ID" value="NZ_LMAI01000004.1"/>
</dbReference>
<proteinExistence type="predicted"/>
<accession>A0A101CHV2</accession>
<evidence type="ECO:0000256" key="1">
    <source>
        <dbReference type="SAM" id="Coils"/>
    </source>
</evidence>
<feature type="coiled-coil region" evidence="1">
    <location>
        <begin position="98"/>
        <end position="125"/>
    </location>
</feature>
<dbReference type="SUPFAM" id="SSF47413">
    <property type="entry name" value="lambda repressor-like DNA-binding domains"/>
    <property type="match status" value="1"/>
</dbReference>
<gene>
    <name evidence="3" type="ORF">AR686_08255</name>
</gene>